<keyword evidence="3" id="KW-0067">ATP-binding</keyword>
<dbReference type="EMBL" id="LGSS01000010">
    <property type="protein sequence ID" value="KNF07963.1"/>
    <property type="molecule type" value="Genomic_DNA"/>
</dbReference>
<keyword evidence="2" id="KW-0547">Nucleotide-binding</keyword>
<dbReference type="InterPro" id="IPR051782">
    <property type="entry name" value="ABC_Transporter_VariousFunc"/>
</dbReference>
<keyword evidence="1" id="KW-0813">Transport</keyword>
<dbReference type="SUPFAM" id="SSF52540">
    <property type="entry name" value="P-loop containing nucleoside triphosphate hydrolases"/>
    <property type="match status" value="1"/>
</dbReference>
<evidence type="ECO:0000256" key="1">
    <source>
        <dbReference type="ARBA" id="ARBA00022448"/>
    </source>
</evidence>
<evidence type="ECO:0000313" key="5">
    <source>
        <dbReference type="EMBL" id="KNF07963.1"/>
    </source>
</evidence>
<dbReference type="Pfam" id="PF00005">
    <property type="entry name" value="ABC_tran"/>
    <property type="match status" value="1"/>
</dbReference>
<proteinExistence type="predicted"/>
<dbReference type="CDD" id="cd03230">
    <property type="entry name" value="ABC_DR_subfamily_A"/>
    <property type="match status" value="1"/>
</dbReference>
<dbReference type="OrthoDB" id="9804819at2"/>
<dbReference type="PANTHER" id="PTHR42939:SF1">
    <property type="entry name" value="ABC TRANSPORTER ATP-BINDING PROTEIN ALBC-RELATED"/>
    <property type="match status" value="1"/>
</dbReference>
<dbReference type="SMART" id="SM00382">
    <property type="entry name" value="AAA"/>
    <property type="match status" value="1"/>
</dbReference>
<dbReference type="InterPro" id="IPR003593">
    <property type="entry name" value="AAA+_ATPase"/>
</dbReference>
<dbReference type="PROSITE" id="PS50893">
    <property type="entry name" value="ABC_TRANSPORTER_2"/>
    <property type="match status" value="1"/>
</dbReference>
<protein>
    <submittedName>
        <fullName evidence="5">ABC-type multidrug transport system, ATPase component</fullName>
    </submittedName>
</protein>
<dbReference type="AlphaFoldDB" id="A0A0L0W8V1"/>
<sequence length="292" mass="34109">MSVIIECRDLSKSFKKTEALKNINLNIKENKIYGLIGRNGAGKTTLLHTLTGQYLKDKGEINIFGEEVFENRNVLDRICFVKDNEFPLEDYKVKDIFRFSEVFYDNWDNEFKDRLIKEFEININKKYKSLSRGMKTSVAIIIGFASRAPITIFDEPSLGLDAVMRDKFYNLLLEDYQENKRTIILSTHLIDEISNVLEEIIIIDRGQIILNENIEELMEKAHYISGNESEILKIIENKNILYKESFGSTSIVMIFDELNEDEKRKLRESNIEISRVPLQKLFIHFTNSKEVN</sequence>
<dbReference type="InterPro" id="IPR027417">
    <property type="entry name" value="P-loop_NTPase"/>
</dbReference>
<evidence type="ECO:0000259" key="4">
    <source>
        <dbReference type="PROSITE" id="PS50893"/>
    </source>
</evidence>
<dbReference type="GO" id="GO:0005524">
    <property type="term" value="F:ATP binding"/>
    <property type="evidence" value="ECO:0007669"/>
    <property type="project" value="UniProtKB-KW"/>
</dbReference>
<evidence type="ECO:0000313" key="6">
    <source>
        <dbReference type="Proteomes" id="UP000037267"/>
    </source>
</evidence>
<dbReference type="InterPro" id="IPR003439">
    <property type="entry name" value="ABC_transporter-like_ATP-bd"/>
</dbReference>
<gene>
    <name evidence="5" type="ORF">CLPU_10c00170</name>
</gene>
<feature type="domain" description="ABC transporter" evidence="4">
    <location>
        <begin position="5"/>
        <end position="230"/>
    </location>
</feature>
<dbReference type="STRING" id="1503.CLPU_10c00170"/>
<dbReference type="RefSeq" id="WP_050355615.1">
    <property type="nucleotide sequence ID" value="NZ_LGSS01000010.1"/>
</dbReference>
<evidence type="ECO:0000256" key="3">
    <source>
        <dbReference type="ARBA" id="ARBA00022840"/>
    </source>
</evidence>
<dbReference type="Gene3D" id="3.40.50.300">
    <property type="entry name" value="P-loop containing nucleotide triphosphate hydrolases"/>
    <property type="match status" value="1"/>
</dbReference>
<accession>A0A0L0W8V1</accession>
<organism evidence="5 6">
    <name type="scientific">Gottschalkia purinilytica</name>
    <name type="common">Clostridium purinilyticum</name>
    <dbReference type="NCBI Taxonomy" id="1503"/>
    <lineage>
        <taxon>Bacteria</taxon>
        <taxon>Bacillati</taxon>
        <taxon>Bacillota</taxon>
        <taxon>Tissierellia</taxon>
        <taxon>Tissierellales</taxon>
        <taxon>Gottschalkiaceae</taxon>
        <taxon>Gottschalkia</taxon>
    </lineage>
</organism>
<dbReference type="PANTHER" id="PTHR42939">
    <property type="entry name" value="ABC TRANSPORTER ATP-BINDING PROTEIN ALBC-RELATED"/>
    <property type="match status" value="1"/>
</dbReference>
<reference evidence="6" key="1">
    <citation type="submission" date="2015-07" db="EMBL/GenBank/DDBJ databases">
        <title>Draft genome sequence of the purine-degrading Gottschalkia purinilyticum DSM 1384 (formerly Clostridium purinilyticum).</title>
        <authorList>
            <person name="Poehlein A."/>
            <person name="Schiel-Bengelsdorf B."/>
            <person name="Bengelsdorf F.R."/>
            <person name="Daniel R."/>
            <person name="Duerre P."/>
        </authorList>
    </citation>
    <scope>NUCLEOTIDE SEQUENCE [LARGE SCALE GENOMIC DNA]</scope>
    <source>
        <strain evidence="6">DSM 1384</strain>
    </source>
</reference>
<keyword evidence="6" id="KW-1185">Reference proteome</keyword>
<dbReference type="PATRIC" id="fig|1503.3.peg.16"/>
<comment type="caution">
    <text evidence="5">The sequence shown here is derived from an EMBL/GenBank/DDBJ whole genome shotgun (WGS) entry which is preliminary data.</text>
</comment>
<dbReference type="Proteomes" id="UP000037267">
    <property type="component" value="Unassembled WGS sequence"/>
</dbReference>
<name>A0A0L0W8V1_GOTPU</name>
<dbReference type="GO" id="GO:0016887">
    <property type="term" value="F:ATP hydrolysis activity"/>
    <property type="evidence" value="ECO:0007669"/>
    <property type="project" value="InterPro"/>
</dbReference>
<evidence type="ECO:0000256" key="2">
    <source>
        <dbReference type="ARBA" id="ARBA00022741"/>
    </source>
</evidence>